<comment type="similarity">
    <text evidence="2">Belongs to the class-D beta-lactamase family.</text>
</comment>
<evidence type="ECO:0000256" key="1">
    <source>
        <dbReference type="ARBA" id="ARBA00001526"/>
    </source>
</evidence>
<dbReference type="SUPFAM" id="SSF56601">
    <property type="entry name" value="beta-lactamase/transpeptidase-like"/>
    <property type="match status" value="1"/>
</dbReference>
<accession>A0A2W4WFZ9</accession>
<comment type="caution">
    <text evidence="9">The sequence shown here is derived from an EMBL/GenBank/DDBJ whole genome shotgun (WGS) entry which is preliminary data.</text>
</comment>
<reference evidence="9 10" key="1">
    <citation type="submission" date="2018-04" db="EMBL/GenBank/DDBJ databases">
        <authorList>
            <person name="Go L.Y."/>
            <person name="Mitchell J.A."/>
        </authorList>
    </citation>
    <scope>NUCLEOTIDE SEQUENCE [LARGE SCALE GENOMIC DNA]</scope>
    <source>
        <strain evidence="9">ULC066bin1</strain>
    </source>
</reference>
<evidence type="ECO:0000256" key="2">
    <source>
        <dbReference type="ARBA" id="ARBA00007898"/>
    </source>
</evidence>
<evidence type="ECO:0000259" key="8">
    <source>
        <dbReference type="Pfam" id="PF00905"/>
    </source>
</evidence>
<dbReference type="Gene3D" id="3.40.710.10">
    <property type="entry name" value="DD-peptidase/beta-lactamase superfamily"/>
    <property type="match status" value="1"/>
</dbReference>
<feature type="signal peptide" evidence="7">
    <location>
        <begin position="1"/>
        <end position="21"/>
    </location>
</feature>
<proteinExistence type="inferred from homology"/>
<evidence type="ECO:0000256" key="4">
    <source>
        <dbReference type="ARBA" id="ARBA00022729"/>
    </source>
</evidence>
<gene>
    <name evidence="9" type="primary">blaOXA</name>
    <name evidence="9" type="ORF">DCF19_06075</name>
</gene>
<evidence type="ECO:0000256" key="7">
    <source>
        <dbReference type="SAM" id="SignalP"/>
    </source>
</evidence>
<dbReference type="GO" id="GO:0008800">
    <property type="term" value="F:beta-lactamase activity"/>
    <property type="evidence" value="ECO:0007669"/>
    <property type="project" value="UniProtKB-EC"/>
</dbReference>
<organism evidence="9 10">
    <name type="scientific">Pseudanabaena frigida</name>
    <dbReference type="NCBI Taxonomy" id="945775"/>
    <lineage>
        <taxon>Bacteria</taxon>
        <taxon>Bacillati</taxon>
        <taxon>Cyanobacteriota</taxon>
        <taxon>Cyanophyceae</taxon>
        <taxon>Pseudanabaenales</taxon>
        <taxon>Pseudanabaenaceae</taxon>
        <taxon>Pseudanabaena</taxon>
    </lineage>
</organism>
<protein>
    <recommendedName>
        <fullName evidence="3">beta-lactamase</fullName>
        <ecNumber evidence="3">3.5.2.6</ecNumber>
    </recommendedName>
</protein>
<dbReference type="AlphaFoldDB" id="A0A2W4WFZ9"/>
<evidence type="ECO:0000313" key="10">
    <source>
        <dbReference type="Proteomes" id="UP000249467"/>
    </source>
</evidence>
<dbReference type="InterPro" id="IPR001460">
    <property type="entry name" value="PCN-bd_Tpept"/>
</dbReference>
<sequence length="283" mass="32941">MIKNFSLLLGVSLVIAPPVFSQVLSQNTSSNSTPIFQSQFSRNLAKNFQEAKSEGCFVLYDLKRDRYIRYNSSRCQKRFIPASTFKIFNSLVSLETKAIADENTVIPWNGVSNQSFPVWNQDQTMRTAFTRSVVWFYQELARRAGKENMTKYIQAAGYGNQDIADKIDSFWLRGKLRISPEEQIKFLVRLYKEELPFSPAVMKTVKDIMIIERQDTYTLRGKTGWGRDVDGVKNIGWYVGYIERDNDVYFYALNFENQDPKFEMIPIRKKILFDIFKDLQLLG</sequence>
<feature type="chain" id="PRO_5016048999" description="beta-lactamase" evidence="7">
    <location>
        <begin position="22"/>
        <end position="283"/>
    </location>
</feature>
<name>A0A2W4WFZ9_9CYAN</name>
<dbReference type="InterPro" id="IPR050515">
    <property type="entry name" value="Beta-lactam/transpept"/>
</dbReference>
<keyword evidence="6" id="KW-0046">Antibiotic resistance</keyword>
<evidence type="ECO:0000256" key="3">
    <source>
        <dbReference type="ARBA" id="ARBA00012865"/>
    </source>
</evidence>
<feature type="domain" description="Penicillin-binding protein transpeptidase" evidence="8">
    <location>
        <begin position="56"/>
        <end position="276"/>
    </location>
</feature>
<dbReference type="Pfam" id="PF00905">
    <property type="entry name" value="Transpeptidase"/>
    <property type="match status" value="1"/>
</dbReference>
<dbReference type="EC" id="3.5.2.6" evidence="3"/>
<dbReference type="EMBL" id="QBML01000005">
    <property type="protein sequence ID" value="PZO43500.1"/>
    <property type="molecule type" value="Genomic_DNA"/>
</dbReference>
<dbReference type="PANTHER" id="PTHR30627">
    <property type="entry name" value="PEPTIDOGLYCAN D,D-TRANSPEPTIDASE"/>
    <property type="match status" value="1"/>
</dbReference>
<keyword evidence="4 7" id="KW-0732">Signal</keyword>
<evidence type="ECO:0000313" key="9">
    <source>
        <dbReference type="EMBL" id="PZO43500.1"/>
    </source>
</evidence>
<dbReference type="PANTHER" id="PTHR30627:SF6">
    <property type="entry name" value="BETA-LACTAMASE YBXI-RELATED"/>
    <property type="match status" value="1"/>
</dbReference>
<dbReference type="InterPro" id="IPR012338">
    <property type="entry name" value="Beta-lactam/transpept-like"/>
</dbReference>
<evidence type="ECO:0000256" key="5">
    <source>
        <dbReference type="ARBA" id="ARBA00022801"/>
    </source>
</evidence>
<reference evidence="9 10" key="2">
    <citation type="submission" date="2018-06" db="EMBL/GenBank/DDBJ databases">
        <title>Metagenomic assembly of (sub)arctic Cyanobacteria and their associated microbiome from non-axenic cultures.</title>
        <authorList>
            <person name="Baurain D."/>
        </authorList>
    </citation>
    <scope>NUCLEOTIDE SEQUENCE [LARGE SCALE GENOMIC DNA]</scope>
    <source>
        <strain evidence="9">ULC066bin1</strain>
    </source>
</reference>
<dbReference type="Proteomes" id="UP000249467">
    <property type="component" value="Unassembled WGS sequence"/>
</dbReference>
<dbReference type="GO" id="GO:0005886">
    <property type="term" value="C:plasma membrane"/>
    <property type="evidence" value="ECO:0007669"/>
    <property type="project" value="TreeGrafter"/>
</dbReference>
<dbReference type="GO" id="GO:0008658">
    <property type="term" value="F:penicillin binding"/>
    <property type="evidence" value="ECO:0007669"/>
    <property type="project" value="InterPro"/>
</dbReference>
<evidence type="ECO:0000256" key="6">
    <source>
        <dbReference type="ARBA" id="ARBA00023251"/>
    </source>
</evidence>
<dbReference type="GO" id="GO:0046677">
    <property type="term" value="P:response to antibiotic"/>
    <property type="evidence" value="ECO:0007669"/>
    <property type="project" value="UniProtKB-KW"/>
</dbReference>
<comment type="catalytic activity">
    <reaction evidence="1">
        <text>a beta-lactam + H2O = a substituted beta-amino acid</text>
        <dbReference type="Rhea" id="RHEA:20401"/>
        <dbReference type="ChEBI" id="CHEBI:15377"/>
        <dbReference type="ChEBI" id="CHEBI:35627"/>
        <dbReference type="ChEBI" id="CHEBI:140347"/>
        <dbReference type="EC" id="3.5.2.6"/>
    </reaction>
</comment>
<dbReference type="GO" id="GO:0071555">
    <property type="term" value="P:cell wall organization"/>
    <property type="evidence" value="ECO:0007669"/>
    <property type="project" value="TreeGrafter"/>
</dbReference>
<keyword evidence="5" id="KW-0378">Hydrolase</keyword>
<dbReference type="NCBIfam" id="NF012161">
    <property type="entry name" value="bla_class_D_main"/>
    <property type="match status" value="1"/>
</dbReference>